<dbReference type="OrthoDB" id="5296765at2"/>
<dbReference type="RefSeq" id="WP_135849999.1">
    <property type="nucleotide sequence ID" value="NZ_RHPJ01000003.1"/>
</dbReference>
<dbReference type="Gene3D" id="3.40.50.300">
    <property type="entry name" value="P-loop containing nucleotide triphosphate hydrolases"/>
    <property type="match status" value="1"/>
</dbReference>
<dbReference type="PANTHER" id="PTHR42734">
    <property type="entry name" value="METAL TRANSPORT SYSTEM ATP-BINDING PROTEIN TM_0124-RELATED"/>
    <property type="match status" value="1"/>
</dbReference>
<evidence type="ECO:0000256" key="2">
    <source>
        <dbReference type="ARBA" id="ARBA00022741"/>
    </source>
</evidence>
<keyword evidence="1" id="KW-0813">Transport</keyword>
<evidence type="ECO:0000259" key="5">
    <source>
        <dbReference type="PROSITE" id="PS50893"/>
    </source>
</evidence>
<name>A0A4Z1DXY0_9MICO</name>
<feature type="region of interest" description="Disordered" evidence="4">
    <location>
        <begin position="235"/>
        <end position="292"/>
    </location>
</feature>
<evidence type="ECO:0000256" key="1">
    <source>
        <dbReference type="ARBA" id="ARBA00022448"/>
    </source>
</evidence>
<evidence type="ECO:0000313" key="6">
    <source>
        <dbReference type="EMBL" id="TGO04396.1"/>
    </source>
</evidence>
<dbReference type="InterPro" id="IPR050153">
    <property type="entry name" value="Metal_Ion_Import_ABC"/>
</dbReference>
<dbReference type="SMART" id="SM00382">
    <property type="entry name" value="AAA"/>
    <property type="match status" value="1"/>
</dbReference>
<keyword evidence="7" id="KW-1185">Reference proteome</keyword>
<reference evidence="6 7" key="1">
    <citation type="submission" date="2018-11" db="EMBL/GenBank/DDBJ databases">
        <title>Complete genome sequencing of the Actinobacteria Serinibacter sp. K3-2.</title>
        <authorList>
            <person name="Rakitin A.L."/>
            <person name="Beletsky A.V."/>
            <person name="Mardanov A.V."/>
            <person name="Ravin N.V."/>
            <person name="Gromova A.S."/>
            <person name="Filippova S.N."/>
            <person name="Gal'Chenko V.F."/>
        </authorList>
    </citation>
    <scope>NUCLEOTIDE SEQUENCE [LARGE SCALE GENOMIC DNA]</scope>
    <source>
        <strain evidence="6 7">K3-2</strain>
    </source>
</reference>
<dbReference type="SUPFAM" id="SSF52540">
    <property type="entry name" value="P-loop containing nucleoside triphosphate hydrolases"/>
    <property type="match status" value="1"/>
</dbReference>
<dbReference type="CDD" id="cd03235">
    <property type="entry name" value="ABC_Metallic_Cations"/>
    <property type="match status" value="1"/>
</dbReference>
<proteinExistence type="predicted"/>
<comment type="caution">
    <text evidence="6">The sequence shown here is derived from an EMBL/GenBank/DDBJ whole genome shotgun (WGS) entry which is preliminary data.</text>
</comment>
<dbReference type="GO" id="GO:0005524">
    <property type="term" value="F:ATP binding"/>
    <property type="evidence" value="ECO:0007669"/>
    <property type="project" value="UniProtKB-KW"/>
</dbReference>
<accession>A0A4Z1DXY0</accession>
<dbReference type="InterPro" id="IPR003439">
    <property type="entry name" value="ABC_transporter-like_ATP-bd"/>
</dbReference>
<dbReference type="InterPro" id="IPR027417">
    <property type="entry name" value="P-loop_NTPase"/>
</dbReference>
<dbReference type="InterPro" id="IPR017871">
    <property type="entry name" value="ABC_transporter-like_CS"/>
</dbReference>
<dbReference type="Proteomes" id="UP000297318">
    <property type="component" value="Unassembled WGS sequence"/>
</dbReference>
<dbReference type="AlphaFoldDB" id="A0A4Z1DXY0"/>
<evidence type="ECO:0000313" key="7">
    <source>
        <dbReference type="Proteomes" id="UP000297318"/>
    </source>
</evidence>
<keyword evidence="2" id="KW-0547">Nucleotide-binding</keyword>
<dbReference type="GO" id="GO:0016887">
    <property type="term" value="F:ATP hydrolysis activity"/>
    <property type="evidence" value="ECO:0007669"/>
    <property type="project" value="InterPro"/>
</dbReference>
<dbReference type="PROSITE" id="PS50893">
    <property type="entry name" value="ABC_TRANSPORTER_2"/>
    <property type="match status" value="1"/>
</dbReference>
<evidence type="ECO:0000256" key="4">
    <source>
        <dbReference type="SAM" id="MobiDB-lite"/>
    </source>
</evidence>
<keyword evidence="3 6" id="KW-0067">ATP-binding</keyword>
<dbReference type="InterPro" id="IPR003593">
    <property type="entry name" value="AAA+_ATPase"/>
</dbReference>
<feature type="domain" description="ABC transporter" evidence="5">
    <location>
        <begin position="22"/>
        <end position="256"/>
    </location>
</feature>
<dbReference type="PROSITE" id="PS00211">
    <property type="entry name" value="ABC_TRANSPORTER_1"/>
    <property type="match status" value="1"/>
</dbReference>
<dbReference type="EMBL" id="RHPJ01000003">
    <property type="protein sequence ID" value="TGO04396.1"/>
    <property type="molecule type" value="Genomic_DNA"/>
</dbReference>
<protein>
    <submittedName>
        <fullName evidence="6">Zinc ABC transporter, ATP-binding protein ZnuC</fullName>
    </submittedName>
</protein>
<sequence>MSRTRPSPTGATDPTGSTDPVVAVRDLAVDLGGSRILRDISLEVHRGEFVALLGANGSGKSTLVRTLIGVLPPAAGTVRVLGADITRRAGVPWQRIGYVPQRSTATAGVPATVVEVVRSGLLAAGMLRPPRDADARVRRALERVDLADRAHRAVAELSGGQQQRVLIARALARDPEVLLLDEPLAGVDAANQASFARTMAGLREDGVTVLVVLHETGPLAPLISRALVLRHGAIVHDGEPPPAAPGHDHDDHDHLHPHGDSRDEHWAEERAHGGDRPTGDRSAIRITPGGLA</sequence>
<feature type="compositionally biased region" description="Basic and acidic residues" evidence="4">
    <location>
        <begin position="246"/>
        <end position="283"/>
    </location>
</feature>
<organism evidence="6 7">
    <name type="scientific">Serinibacter arcticus</name>
    <dbReference type="NCBI Taxonomy" id="1655435"/>
    <lineage>
        <taxon>Bacteria</taxon>
        <taxon>Bacillati</taxon>
        <taxon>Actinomycetota</taxon>
        <taxon>Actinomycetes</taxon>
        <taxon>Micrococcales</taxon>
        <taxon>Beutenbergiaceae</taxon>
        <taxon>Serinibacter</taxon>
    </lineage>
</organism>
<evidence type="ECO:0000256" key="3">
    <source>
        <dbReference type="ARBA" id="ARBA00022840"/>
    </source>
</evidence>
<dbReference type="Pfam" id="PF00005">
    <property type="entry name" value="ABC_tran"/>
    <property type="match status" value="1"/>
</dbReference>
<gene>
    <name evidence="6" type="ORF">SERN_1989</name>
</gene>